<feature type="domain" description="Glycosyltransferase 2-like" evidence="1">
    <location>
        <begin position="285"/>
        <end position="445"/>
    </location>
</feature>
<proteinExistence type="predicted"/>
<comment type="caution">
    <text evidence="3">The sequence shown here is derived from an EMBL/GenBank/DDBJ whole genome shotgun (WGS) entry which is preliminary data.</text>
</comment>
<organism evidence="3 4">
    <name type="scientific">Schaedlerella arabinosiphila</name>
    <dbReference type="NCBI Taxonomy" id="2044587"/>
    <lineage>
        <taxon>Bacteria</taxon>
        <taxon>Bacillati</taxon>
        <taxon>Bacillota</taxon>
        <taxon>Clostridia</taxon>
        <taxon>Lachnospirales</taxon>
        <taxon>Lachnospiraceae</taxon>
        <taxon>Schaedlerella</taxon>
    </lineage>
</organism>
<gene>
    <name evidence="3" type="ORF">EBB54_13215</name>
    <name evidence="2" type="ORF">FMM80_24465</name>
</gene>
<dbReference type="STRING" id="2044587.C824_03254"/>
<accession>N2ALB0</accession>
<dbReference type="Proteomes" id="UP000274920">
    <property type="component" value="Unassembled WGS sequence"/>
</dbReference>
<dbReference type="Gene3D" id="3.90.550.10">
    <property type="entry name" value="Spore Coat Polysaccharide Biosynthesis Protein SpsA, Chain A"/>
    <property type="match status" value="2"/>
</dbReference>
<reference evidence="2 5" key="2">
    <citation type="submission" date="2019-07" db="EMBL/GenBank/DDBJ databases">
        <title>Draft genome sequences of 15 bacterial species constituting the stable defined intestinal microbiota of the GM15 gnotobiotic mouse model.</title>
        <authorList>
            <person name="Elie C."/>
            <person name="Mathieu A."/>
            <person name="Saliou A."/>
            <person name="Darnaud M."/>
            <person name="Leulier F."/>
            <person name="Tamellini A."/>
        </authorList>
    </citation>
    <scope>NUCLEOTIDE SEQUENCE [LARGE SCALE GENOMIC DNA]</scope>
    <source>
        <strain evidence="5">ASF 502</strain>
        <strain evidence="2">MD300</strain>
    </source>
</reference>
<dbReference type="OrthoDB" id="9179784at2"/>
<evidence type="ECO:0000313" key="5">
    <source>
        <dbReference type="Proteomes" id="UP000474104"/>
    </source>
</evidence>
<dbReference type="Pfam" id="PF00535">
    <property type="entry name" value="Glycos_transf_2"/>
    <property type="match status" value="2"/>
</dbReference>
<dbReference type="InterPro" id="IPR001173">
    <property type="entry name" value="Glyco_trans_2-like"/>
</dbReference>
<dbReference type="CDD" id="cd04186">
    <property type="entry name" value="GT_2_like_c"/>
    <property type="match status" value="1"/>
</dbReference>
<evidence type="ECO:0000259" key="1">
    <source>
        <dbReference type="Pfam" id="PF00535"/>
    </source>
</evidence>
<evidence type="ECO:0000313" key="3">
    <source>
        <dbReference type="EMBL" id="RRK32213.1"/>
    </source>
</evidence>
<dbReference type="PANTHER" id="PTHR43179:SF7">
    <property type="entry name" value="RHAMNOSYLTRANSFERASE WBBL"/>
    <property type="match status" value="1"/>
</dbReference>
<reference evidence="3" key="1">
    <citation type="submission" date="2018-10" db="EMBL/GenBank/DDBJ databases">
        <title>Schaedlerella arabinophila gen. nov. sp. nov., isolated from the mouse intestinal tract and comparative analysis with the genome of the closely related altered Schaedler flora strain ASF502.</title>
        <authorList>
            <person name="Miyake S."/>
            <person name="Soh M."/>
            <person name="Seedorf H."/>
        </authorList>
    </citation>
    <scope>NUCLEOTIDE SEQUENCE [LARGE SCALE GENOMIC DNA]</scope>
    <source>
        <strain evidence="3">DSM 106076</strain>
    </source>
</reference>
<dbReference type="GO" id="GO:0016757">
    <property type="term" value="F:glycosyltransferase activity"/>
    <property type="evidence" value="ECO:0007669"/>
    <property type="project" value="UniProtKB-KW"/>
</dbReference>
<dbReference type="Proteomes" id="UP000474104">
    <property type="component" value="Unassembled WGS sequence"/>
</dbReference>
<dbReference type="SUPFAM" id="SSF53448">
    <property type="entry name" value="Nucleotide-diphospho-sugar transferases"/>
    <property type="match status" value="2"/>
</dbReference>
<dbReference type="HOGENOM" id="CLU_005003_2_0_9"/>
<name>N2ALB0_9FIRM</name>
<dbReference type="PANTHER" id="PTHR43179">
    <property type="entry name" value="RHAMNOSYLTRANSFERASE WBBL"/>
    <property type="match status" value="1"/>
</dbReference>
<accession>A0A426DHV4</accession>
<evidence type="ECO:0000313" key="2">
    <source>
        <dbReference type="EMBL" id="NDO71633.1"/>
    </source>
</evidence>
<dbReference type="InterPro" id="IPR029044">
    <property type="entry name" value="Nucleotide-diphossugar_trans"/>
</dbReference>
<dbReference type="EMBL" id="RHJS01000002">
    <property type="protein sequence ID" value="RRK32213.1"/>
    <property type="molecule type" value="Genomic_DNA"/>
</dbReference>
<feature type="domain" description="Glycosyltransferase 2-like" evidence="1">
    <location>
        <begin position="542"/>
        <end position="722"/>
    </location>
</feature>
<dbReference type="RefSeq" id="WP_004081197.1">
    <property type="nucleotide sequence ID" value="NZ_RHJS01000002.1"/>
</dbReference>
<evidence type="ECO:0000313" key="4">
    <source>
        <dbReference type="Proteomes" id="UP000274920"/>
    </source>
</evidence>
<sequence>MENQFNVTICRFHTKAKNKLLIIGWFNQNEIGGNQLLVCLDKKKLPFSMEEIKIGGTSLRTRKGVTVNRQYYLWVDLPRSWRDCKCLEVKNFYNGVGNTAYSIPVSTLKKYEFYVQKYIDSVEAEKDSFQISGWYIDQGGIELRFLDDTGKEYPVDILRKSRSDVRKQYPENAPEEVIGFTACYTGDVPKKIRIRFEGPDRHAEDTATLLRSPVGKGVSFVGTAYKKVRVYYQQFGISATAVRAVEKLTGREESEYNTWLEEHSPSGAELEAQRTHKFAFSPKISIVVPLYKTPKKYLVEMIESVRKQSYENWELCLSDGSGEGSPIEGILRKYEKKDSRIKVVYNRNQLQISDNTNEALKISTGDYIAFTDHDDMLAPDALYECVKLLNEEPSTEIIYTDEDKVNMSGKEYFAPHFKPDFNPDMLYSDNYICHLFVVKRNVYEEVGMLNSEFDGSQDYDFVLRCVENSSKIRHIPKILYHWRAHKNSTAGNSGCKSYAYDAATRAIQAHYDRLGIQAKVGMTEHTGLYRSRYTIQGNPMVSVIIPNKDHVQELKTCISSLEKKNAYENLEIIIVENNSEEEETFAYYKELEEKHSRVKVVFWKEKAFNYSAINNFGVKHASGDYLLFLNNDVEFITKDCIEELLGPCQRSDVGAVGARLYYGDGTLQHAGVVIGLGGIAGHPFYGFPSEDVGYFGRVVIAQNYSAVTAACMMMKKSVFQQVGGFDEQLAVAYNDVDLCLKAGEAGYRIVYNPYAELYHYESKTRGYEDTKEKEERFQAEREIFRRRWEKILRDGDPNYNPNLTLQEANFGLDMEGVSKQLY</sequence>
<keyword evidence="4" id="KW-1185">Reference proteome</keyword>
<dbReference type="EMBL" id="VIRB01000142">
    <property type="protein sequence ID" value="NDO71633.1"/>
    <property type="molecule type" value="Genomic_DNA"/>
</dbReference>
<keyword evidence="3" id="KW-0808">Transferase</keyword>
<protein>
    <submittedName>
        <fullName evidence="3">Glycosyltransferase family 2 protein</fullName>
    </submittedName>
</protein>
<dbReference type="eggNOG" id="COG1216">
    <property type="taxonomic scope" value="Bacteria"/>
</dbReference>
<dbReference type="CDD" id="cd04184">
    <property type="entry name" value="GT2_RfbC_Mx_like"/>
    <property type="match status" value="1"/>
</dbReference>
<dbReference type="AlphaFoldDB" id="N2ALB0"/>